<dbReference type="CDD" id="cd14951">
    <property type="entry name" value="NHL-2_like"/>
    <property type="match status" value="1"/>
</dbReference>
<keyword evidence="3" id="KW-1185">Reference proteome</keyword>
<sequence length="743" mass="82670">MNYIRRSLVNLFRRIGQSRNFIMESEDNYLYYSHEKLLGLIEKLGDKNAGIKEYLSTVKYAPIPDFKEGLEWFNVSEPLSFKNHLKGKLVVLDFFTYCCINCMHIIPDLRAIENTFSVEDGLVVIGVHSAKFENEKLSKNILSAVQRYNIGHPVVNDENSEMWQNCDVHCWPTLLMLGPNGAPIVMLTGEGHKEDLLDIIKVALDFYEEKKVISHHKLPLKSAFHLLPDLKGPLLFPGKITLFSEENTQTILAISDTGNNRILIVNDKGIILRVIGGKKLGFKDGSLENAEFNNPQGLVFLNKNVLFVADTENHAIRKIDLEKGKVETVAGTGKQGHDRLGGKPGPQQAISSPWDVVVYRTSDMDLTFHLDGKPPVREVLLIAMAGTHQIWALFLDDTVWWKCKKYSKGTCVNIAGSGREENRNNNYAHAAAFAQPSGLALCENNKEIYIADSESSSIRRLALIDGKVTPVVGGDRNPNNLFAFGDKDGSLYDAKLQHALGLAISPDEKTLFVADTYNHKLKKIDITENKISTLNLSSNFENSNDTATATFKEPAGLCLSPDGKKIYLADTNNHQIKIISLGRSTSITKVEVFDLTPNSVEKKSSKEALIKGKSIVTLKKPMRINSKGGKIVVKINLKFRDGLKLTPDAPHRWIVSLPNPTYSSVPKNGTNVKGIDLVLSLPPKKDNLDEFIDVIFDLVTCTDETCLPKSFVLRIPLGFQENGALHLEKELNVILDVNNVSVE</sequence>
<dbReference type="InterPro" id="IPR013766">
    <property type="entry name" value="Thioredoxin_domain"/>
</dbReference>
<dbReference type="Pfam" id="PF13905">
    <property type="entry name" value="Thioredoxin_8"/>
    <property type="match status" value="1"/>
</dbReference>
<dbReference type="PANTHER" id="PTHR46388">
    <property type="entry name" value="NHL REPEAT-CONTAINING PROTEIN 2"/>
    <property type="match status" value="1"/>
</dbReference>
<dbReference type="InterPro" id="IPR036249">
    <property type="entry name" value="Thioredoxin-like_sf"/>
</dbReference>
<dbReference type="AlphaFoldDB" id="A0A6J2XJW8"/>
<name>A0A6J2XJW8_SITOR</name>
<dbReference type="Proteomes" id="UP000504635">
    <property type="component" value="Unplaced"/>
</dbReference>
<organism evidence="3 4">
    <name type="scientific">Sitophilus oryzae</name>
    <name type="common">Rice weevil</name>
    <name type="synonym">Curculio oryzae</name>
    <dbReference type="NCBI Taxonomy" id="7048"/>
    <lineage>
        <taxon>Eukaryota</taxon>
        <taxon>Metazoa</taxon>
        <taxon>Ecdysozoa</taxon>
        <taxon>Arthropoda</taxon>
        <taxon>Hexapoda</taxon>
        <taxon>Insecta</taxon>
        <taxon>Pterygota</taxon>
        <taxon>Neoptera</taxon>
        <taxon>Endopterygota</taxon>
        <taxon>Coleoptera</taxon>
        <taxon>Polyphaga</taxon>
        <taxon>Cucujiformia</taxon>
        <taxon>Curculionidae</taxon>
        <taxon>Dryophthorinae</taxon>
        <taxon>Sitophilus</taxon>
    </lineage>
</organism>
<keyword evidence="1" id="KW-0677">Repeat</keyword>
<dbReference type="SUPFAM" id="SSF52833">
    <property type="entry name" value="Thioredoxin-like"/>
    <property type="match status" value="1"/>
</dbReference>
<accession>A0A6J2XJW8</accession>
<reference evidence="4" key="1">
    <citation type="submission" date="2025-08" db="UniProtKB">
        <authorList>
            <consortium name="RefSeq"/>
        </authorList>
    </citation>
    <scope>IDENTIFICATION</scope>
    <source>
        <tissue evidence="4">Gonads</tissue>
    </source>
</reference>
<evidence type="ECO:0000313" key="3">
    <source>
        <dbReference type="Proteomes" id="UP000504635"/>
    </source>
</evidence>
<evidence type="ECO:0000256" key="1">
    <source>
        <dbReference type="ARBA" id="ARBA00022737"/>
    </source>
</evidence>
<dbReference type="KEGG" id="soy:115879232"/>
<protein>
    <submittedName>
        <fullName evidence="4">NHL repeat-containing protein 2 isoform X1</fullName>
    </submittedName>
</protein>
<gene>
    <name evidence="4" type="primary">LOC115879232</name>
</gene>
<proteinExistence type="predicted"/>
<dbReference type="FunCoup" id="A0A6J2XJW8">
    <property type="interactions" value="733"/>
</dbReference>
<evidence type="ECO:0000313" key="4">
    <source>
        <dbReference type="RefSeq" id="XP_030751793.1"/>
    </source>
</evidence>
<dbReference type="InterPro" id="IPR011042">
    <property type="entry name" value="6-blade_b-propeller_TolB-like"/>
</dbReference>
<dbReference type="InterPro" id="IPR001258">
    <property type="entry name" value="NHL_repeat"/>
</dbReference>
<dbReference type="Gene3D" id="2.120.10.30">
    <property type="entry name" value="TolB, C-terminal domain"/>
    <property type="match status" value="3"/>
</dbReference>
<dbReference type="InParanoid" id="A0A6J2XJW8"/>
<feature type="domain" description="Thioredoxin" evidence="2">
    <location>
        <begin position="57"/>
        <end position="205"/>
    </location>
</feature>
<dbReference type="PROSITE" id="PS51352">
    <property type="entry name" value="THIOREDOXIN_2"/>
    <property type="match status" value="1"/>
</dbReference>
<evidence type="ECO:0000259" key="2">
    <source>
        <dbReference type="PROSITE" id="PS51352"/>
    </source>
</evidence>
<dbReference type="Gene3D" id="3.40.30.10">
    <property type="entry name" value="Glutaredoxin"/>
    <property type="match status" value="1"/>
</dbReference>
<dbReference type="InterPro" id="IPR012336">
    <property type="entry name" value="Thioredoxin-like_fold"/>
</dbReference>
<dbReference type="PANTHER" id="PTHR46388:SF2">
    <property type="entry name" value="NHL REPEAT-CONTAINING PROTEIN 2"/>
    <property type="match status" value="1"/>
</dbReference>
<dbReference type="SUPFAM" id="SSF101898">
    <property type="entry name" value="NHL repeat"/>
    <property type="match status" value="1"/>
</dbReference>
<dbReference type="OrthoDB" id="273823at2759"/>
<dbReference type="InterPro" id="IPR045302">
    <property type="entry name" value="NHL2_NHL_rpt_dom"/>
</dbReference>
<dbReference type="GeneID" id="115879232"/>
<dbReference type="Pfam" id="PF01436">
    <property type="entry name" value="NHL"/>
    <property type="match status" value="3"/>
</dbReference>
<dbReference type="RefSeq" id="XP_030751793.1">
    <property type="nucleotide sequence ID" value="XM_030895933.1"/>
</dbReference>